<evidence type="ECO:0000256" key="1">
    <source>
        <dbReference type="SAM" id="MobiDB-lite"/>
    </source>
</evidence>
<comment type="caution">
    <text evidence="2">The sequence shown here is derived from an EMBL/GenBank/DDBJ whole genome shotgun (WGS) entry which is preliminary data.</text>
</comment>
<feature type="compositionally biased region" description="Low complexity" evidence="1">
    <location>
        <begin position="375"/>
        <end position="386"/>
    </location>
</feature>
<feature type="compositionally biased region" description="Basic residues" evidence="1">
    <location>
        <begin position="228"/>
        <end position="249"/>
    </location>
</feature>
<feature type="compositionally biased region" description="Low complexity" evidence="1">
    <location>
        <begin position="333"/>
        <end position="349"/>
    </location>
</feature>
<dbReference type="EMBL" id="CAJPDQ010000014">
    <property type="protein sequence ID" value="CAF9919408.1"/>
    <property type="molecule type" value="Genomic_DNA"/>
</dbReference>
<keyword evidence="3" id="KW-1185">Reference proteome</keyword>
<feature type="compositionally biased region" description="Low complexity" evidence="1">
    <location>
        <begin position="259"/>
        <end position="278"/>
    </location>
</feature>
<feature type="compositionally biased region" description="Low complexity" evidence="1">
    <location>
        <begin position="7"/>
        <end position="17"/>
    </location>
</feature>
<feature type="region of interest" description="Disordered" evidence="1">
    <location>
        <begin position="1"/>
        <end position="22"/>
    </location>
</feature>
<feature type="compositionally biased region" description="Acidic residues" evidence="1">
    <location>
        <begin position="96"/>
        <end position="110"/>
    </location>
</feature>
<evidence type="ECO:0000313" key="2">
    <source>
        <dbReference type="EMBL" id="CAF9919408.1"/>
    </source>
</evidence>
<accession>A0A8H3FCB5</accession>
<dbReference type="OrthoDB" id="275715at2759"/>
<reference evidence="2" key="1">
    <citation type="submission" date="2021-03" db="EMBL/GenBank/DDBJ databases">
        <authorList>
            <person name="Tagirdzhanova G."/>
        </authorList>
    </citation>
    <scope>NUCLEOTIDE SEQUENCE</scope>
</reference>
<feature type="compositionally biased region" description="Acidic residues" evidence="1">
    <location>
        <begin position="298"/>
        <end position="328"/>
    </location>
</feature>
<organism evidence="2 3">
    <name type="scientific">Gomphillus americanus</name>
    <dbReference type="NCBI Taxonomy" id="1940652"/>
    <lineage>
        <taxon>Eukaryota</taxon>
        <taxon>Fungi</taxon>
        <taxon>Dikarya</taxon>
        <taxon>Ascomycota</taxon>
        <taxon>Pezizomycotina</taxon>
        <taxon>Lecanoromycetes</taxon>
        <taxon>OSLEUM clade</taxon>
        <taxon>Ostropomycetidae</taxon>
        <taxon>Ostropales</taxon>
        <taxon>Graphidaceae</taxon>
        <taxon>Gomphilloideae</taxon>
        <taxon>Gomphillus</taxon>
    </lineage>
</organism>
<dbReference type="AlphaFoldDB" id="A0A8H3FCB5"/>
<feature type="region of interest" description="Disordered" evidence="1">
    <location>
        <begin position="222"/>
        <end position="446"/>
    </location>
</feature>
<feature type="compositionally biased region" description="Polar residues" evidence="1">
    <location>
        <begin position="350"/>
        <end position="374"/>
    </location>
</feature>
<gene>
    <name evidence="2" type="ORF">GOMPHAMPRED_001793</name>
</gene>
<feature type="compositionally biased region" description="Low complexity" evidence="1">
    <location>
        <begin position="435"/>
        <end position="446"/>
    </location>
</feature>
<feature type="region of interest" description="Disordered" evidence="1">
    <location>
        <begin position="88"/>
        <end position="110"/>
    </location>
</feature>
<dbReference type="Proteomes" id="UP000664169">
    <property type="component" value="Unassembled WGS sequence"/>
</dbReference>
<proteinExistence type="predicted"/>
<name>A0A8H3FCB5_9LECA</name>
<sequence length="537" mass="57252">MSNPLFRGGRAARANRGQTDVDIMEGLPVRQWRKQPAVVNKNPQKDVQAESAQKNTIWRELPMPKGSDLYPPWSQALLRAARAGRILQRNSKSNEEDKDGAEEEDAEGDLDLSFVANRWSQVAKEAEEPDAEYLAKRKKGLPTLYGGWATDGATLTMRRCKVKKIDADGNPYLLEVLIPEGTTIDGEVEDGENLPVQVPAAGTVIEGLGLANAEGIIVANEHMMPTPPRRRPPIPKRKPKGPGRGRKKKVIIEDGANGGATAVNAATAPGAGTTGSASLNPDGSTMNGERAESAQAEGDGDDGSEDDDEDGEDGEDNDRDDGELSEGEDISRSASPMKAASKPKSPLKAENSNSFLEVPSNIPQLQVTPATSHPTESTGTEVVSTEPLTEPAVPTTEVAASESVTAQEDVSMKDASASEEDQPKTKEPMPPTIAPEPAEQPSEPPTEAAIDIVEPEKEPIGAIEASIPEEQNLLDGLATPVATVKQDEPVQEKESPKVDVAVTETVITTDEKADKEQVGDEEDIFASLEQHLDGKGQ</sequence>
<evidence type="ECO:0000313" key="3">
    <source>
        <dbReference type="Proteomes" id="UP000664169"/>
    </source>
</evidence>
<protein>
    <submittedName>
        <fullName evidence="2">Uncharacterized protein</fullName>
    </submittedName>
</protein>